<dbReference type="InterPro" id="IPR002509">
    <property type="entry name" value="NODB_dom"/>
</dbReference>
<evidence type="ECO:0000313" key="5">
    <source>
        <dbReference type="Proteomes" id="UP000180098"/>
    </source>
</evidence>
<evidence type="ECO:0000259" key="3">
    <source>
        <dbReference type="PROSITE" id="PS51677"/>
    </source>
</evidence>
<sequence length="199" mass="23409">MYDLKDDRWIKNANELKATRKKIILTFDDGPSRNLEAILDILKEKDVPAIFFWQSKLLYKERPWQRVLDEGHVIGAHSLKHKNLVNLNYEEQYKQINKSVEQIEEITNNKVTYFRPPFGQYNEDTMTILHELGLTPIMWDISSYDWVNKDTPEKIVCNVVNHISEGSIILLHELEQTVSILPTLIDQVREKGYELTLLQ</sequence>
<dbReference type="SUPFAM" id="SSF88713">
    <property type="entry name" value="Glycoside hydrolase/deacetylase"/>
    <property type="match status" value="1"/>
</dbReference>
<dbReference type="GO" id="GO:0016810">
    <property type="term" value="F:hydrolase activity, acting on carbon-nitrogen (but not peptide) bonds"/>
    <property type="evidence" value="ECO:0007669"/>
    <property type="project" value="InterPro"/>
</dbReference>
<dbReference type="GO" id="GO:0005975">
    <property type="term" value="P:carbohydrate metabolic process"/>
    <property type="evidence" value="ECO:0007669"/>
    <property type="project" value="InterPro"/>
</dbReference>
<reference evidence="4 5" key="1">
    <citation type="submission" date="2016-10" db="EMBL/GenBank/DDBJ databases">
        <title>Draft genome sequences of four alkaliphilic bacteria belonging to the Anaerobacillus genus.</title>
        <authorList>
            <person name="Bassil N.M."/>
            <person name="Lloyd J.R."/>
        </authorList>
    </citation>
    <scope>NUCLEOTIDE SEQUENCE [LARGE SCALE GENOMIC DNA]</scope>
    <source>
        <strain evidence="4 5">DSM 15340</strain>
    </source>
</reference>
<dbReference type="EMBL" id="MLQQ01000006">
    <property type="protein sequence ID" value="OIJ14513.1"/>
    <property type="molecule type" value="Genomic_DNA"/>
</dbReference>
<dbReference type="Proteomes" id="UP000180098">
    <property type="component" value="Unassembled WGS sequence"/>
</dbReference>
<keyword evidence="1" id="KW-0479">Metal-binding</keyword>
<dbReference type="Pfam" id="PF01522">
    <property type="entry name" value="Polysacc_deac_1"/>
    <property type="match status" value="1"/>
</dbReference>
<protein>
    <submittedName>
        <fullName evidence="4">Polysaccharide deacetylase</fullName>
    </submittedName>
</protein>
<dbReference type="RefSeq" id="WP_071312553.1">
    <property type="nucleotide sequence ID" value="NZ_MLQQ01000006.1"/>
</dbReference>
<dbReference type="InterPro" id="IPR050248">
    <property type="entry name" value="Polysacc_deacetylase_ArnD"/>
</dbReference>
<evidence type="ECO:0000256" key="1">
    <source>
        <dbReference type="ARBA" id="ARBA00022723"/>
    </source>
</evidence>
<organism evidence="4 5">
    <name type="scientific">Anaerobacillus arseniciselenatis</name>
    <dbReference type="NCBI Taxonomy" id="85682"/>
    <lineage>
        <taxon>Bacteria</taxon>
        <taxon>Bacillati</taxon>
        <taxon>Bacillota</taxon>
        <taxon>Bacilli</taxon>
        <taxon>Bacillales</taxon>
        <taxon>Bacillaceae</taxon>
        <taxon>Anaerobacillus</taxon>
    </lineage>
</organism>
<proteinExistence type="predicted"/>
<dbReference type="GO" id="GO:0016020">
    <property type="term" value="C:membrane"/>
    <property type="evidence" value="ECO:0007669"/>
    <property type="project" value="TreeGrafter"/>
</dbReference>
<dbReference type="Gene3D" id="3.20.20.370">
    <property type="entry name" value="Glycoside hydrolase/deacetylase"/>
    <property type="match status" value="1"/>
</dbReference>
<dbReference type="OrthoDB" id="9812065at2"/>
<name>A0A1S2LQX0_9BACI</name>
<feature type="domain" description="NodB homology" evidence="3">
    <location>
        <begin position="21"/>
        <end position="196"/>
    </location>
</feature>
<keyword evidence="5" id="KW-1185">Reference proteome</keyword>
<dbReference type="PROSITE" id="PS51677">
    <property type="entry name" value="NODB"/>
    <property type="match status" value="1"/>
</dbReference>
<dbReference type="PANTHER" id="PTHR10587:SF133">
    <property type="entry name" value="CHITIN DEACETYLASE 1-RELATED"/>
    <property type="match status" value="1"/>
</dbReference>
<dbReference type="GO" id="GO:0046872">
    <property type="term" value="F:metal ion binding"/>
    <property type="evidence" value="ECO:0007669"/>
    <property type="project" value="UniProtKB-KW"/>
</dbReference>
<dbReference type="PANTHER" id="PTHR10587">
    <property type="entry name" value="GLYCOSYL TRANSFERASE-RELATED"/>
    <property type="match status" value="1"/>
</dbReference>
<evidence type="ECO:0000256" key="2">
    <source>
        <dbReference type="ARBA" id="ARBA00022801"/>
    </source>
</evidence>
<dbReference type="InterPro" id="IPR011330">
    <property type="entry name" value="Glyco_hydro/deAcase_b/a-brl"/>
</dbReference>
<gene>
    <name evidence="4" type="ORF">BKP35_06440</name>
</gene>
<dbReference type="AlphaFoldDB" id="A0A1S2LQX0"/>
<keyword evidence="2" id="KW-0378">Hydrolase</keyword>
<dbReference type="CDD" id="cd10917">
    <property type="entry name" value="CE4_NodB_like_6s_7s"/>
    <property type="match status" value="1"/>
</dbReference>
<evidence type="ECO:0000313" key="4">
    <source>
        <dbReference type="EMBL" id="OIJ14513.1"/>
    </source>
</evidence>
<comment type="caution">
    <text evidence="4">The sequence shown here is derived from an EMBL/GenBank/DDBJ whole genome shotgun (WGS) entry which is preliminary data.</text>
</comment>
<accession>A0A1S2LQX0</accession>